<dbReference type="KEGG" id="cel:CELE_Y57G7A.2"/>
<dbReference type="EMBL" id="BX284602">
    <property type="protein sequence ID" value="CCD71443.1"/>
    <property type="molecule type" value="Genomic_DNA"/>
</dbReference>
<dbReference type="HOGENOM" id="CLU_1519215_0_0_1"/>
<dbReference type="STRING" id="6239.Y57G7A.2.1"/>
<dbReference type="InParanoid" id="O76627"/>
<dbReference type="AGR" id="WB:WBGene00021966"/>
<dbReference type="Bgee" id="WBGene00021966">
    <property type="expression patterns" value="Expressed in embryo and 3 other cell types or tissues"/>
</dbReference>
<feature type="compositionally biased region" description="Polar residues" evidence="1">
    <location>
        <begin position="153"/>
        <end position="170"/>
    </location>
</feature>
<evidence type="ECO:0000313" key="2">
    <source>
        <dbReference type="EMBL" id="CCD71443.1"/>
    </source>
</evidence>
<dbReference type="CTD" id="173508"/>
<feature type="compositionally biased region" description="Basic and acidic residues" evidence="1">
    <location>
        <begin position="96"/>
        <end position="106"/>
    </location>
</feature>
<reference evidence="2 3" key="1">
    <citation type="journal article" date="1998" name="Science">
        <title>Genome sequence of the nematode C. elegans: a platform for investigating biology.</title>
        <authorList>
            <consortium name="The C. elegans sequencing consortium"/>
            <person name="Sulson J.E."/>
            <person name="Waterston R."/>
        </authorList>
    </citation>
    <scope>NUCLEOTIDE SEQUENCE [LARGE SCALE GENOMIC DNA]</scope>
    <source>
        <strain evidence="2 3">Bristol N2</strain>
    </source>
</reference>
<dbReference type="UCSC" id="Y57G7A.2">
    <property type="organism name" value="c. elegans"/>
</dbReference>
<dbReference type="WormBase" id="Y57G7A.2">
    <property type="protein sequence ID" value="CE19631"/>
    <property type="gene ID" value="WBGene00021966"/>
</dbReference>
<dbReference type="PaxDb" id="6239-Y57G7A.2"/>
<evidence type="ECO:0000313" key="3">
    <source>
        <dbReference type="Proteomes" id="UP000001940"/>
    </source>
</evidence>
<name>O76627_CAEEL</name>
<organism evidence="2 3">
    <name type="scientific">Caenorhabditis elegans</name>
    <dbReference type="NCBI Taxonomy" id="6239"/>
    <lineage>
        <taxon>Eukaryota</taxon>
        <taxon>Metazoa</taxon>
        <taxon>Ecdysozoa</taxon>
        <taxon>Nematoda</taxon>
        <taxon>Chromadorea</taxon>
        <taxon>Rhabditida</taxon>
        <taxon>Rhabditina</taxon>
        <taxon>Rhabditomorpha</taxon>
        <taxon>Rhabditoidea</taxon>
        <taxon>Rhabditidae</taxon>
        <taxon>Peloderinae</taxon>
        <taxon>Caenorhabditis</taxon>
    </lineage>
</organism>
<evidence type="ECO:0000313" key="4">
    <source>
        <dbReference type="WormBase" id="Y57G7A.2"/>
    </source>
</evidence>
<accession>O76627</accession>
<evidence type="ECO:0000256" key="1">
    <source>
        <dbReference type="SAM" id="MobiDB-lite"/>
    </source>
</evidence>
<dbReference type="GeneID" id="173508"/>
<sequence length="177" mass="20597">MNGQNFNEMLHDEQVFAEFMVPNAHTTPNLWRIQQQNQENQIPQNFQHLDFQYFQYQNQKQEVVHGAHCMGTVGSSWNEQVAVKKPSSSQSRKGGKNKEEAREKNHQKNKALLEMLNQVDPAVIDAEIEEQKEKQRLRKNRGRYDPIGAHGAQQGTRGVQNEVQYHRNFQNNNNNNS</sequence>
<dbReference type="Proteomes" id="UP000001940">
    <property type="component" value="Chromosome II"/>
</dbReference>
<gene>
    <name evidence="2" type="ORF">CELE_Y57G7A.2</name>
    <name evidence="2 4" type="ORF">Y57G7A.2</name>
</gene>
<proteinExistence type="predicted"/>
<dbReference type="SMR" id="O76627"/>
<feature type="region of interest" description="Disordered" evidence="1">
    <location>
        <begin position="130"/>
        <end position="177"/>
    </location>
</feature>
<dbReference type="PIR" id="T37212">
    <property type="entry name" value="T37212"/>
</dbReference>
<feature type="region of interest" description="Disordered" evidence="1">
    <location>
        <begin position="80"/>
        <end position="106"/>
    </location>
</feature>
<protein>
    <submittedName>
        <fullName evidence="2">BZIP domain-containing protein</fullName>
    </submittedName>
</protein>
<dbReference type="RefSeq" id="NP_493942.1">
    <property type="nucleotide sequence ID" value="NM_061541.4"/>
</dbReference>
<dbReference type="AlphaFoldDB" id="O76627"/>
<keyword evidence="3" id="KW-1185">Reference proteome</keyword>